<dbReference type="SMART" id="SM00342">
    <property type="entry name" value="HTH_ARAC"/>
    <property type="match status" value="1"/>
</dbReference>
<dbReference type="InterPro" id="IPR009057">
    <property type="entry name" value="Homeodomain-like_sf"/>
</dbReference>
<dbReference type="InterPro" id="IPR037923">
    <property type="entry name" value="HTH-like"/>
</dbReference>
<evidence type="ECO:0000256" key="3">
    <source>
        <dbReference type="ARBA" id="ARBA00023159"/>
    </source>
</evidence>
<evidence type="ECO:0000313" key="7">
    <source>
        <dbReference type="Proteomes" id="UP001596105"/>
    </source>
</evidence>
<dbReference type="PANTHER" id="PTHR46796">
    <property type="entry name" value="HTH-TYPE TRANSCRIPTIONAL ACTIVATOR RHAS-RELATED"/>
    <property type="match status" value="1"/>
</dbReference>
<organism evidence="6 7">
    <name type="scientific">Cohnella suwonensis</name>
    <dbReference type="NCBI Taxonomy" id="696072"/>
    <lineage>
        <taxon>Bacteria</taxon>
        <taxon>Bacillati</taxon>
        <taxon>Bacillota</taxon>
        <taxon>Bacilli</taxon>
        <taxon>Bacillales</taxon>
        <taxon>Paenibacillaceae</taxon>
        <taxon>Cohnella</taxon>
    </lineage>
</organism>
<dbReference type="InterPro" id="IPR050204">
    <property type="entry name" value="AraC_XylS_family_regulators"/>
</dbReference>
<comment type="caution">
    <text evidence="6">The sequence shown here is derived from an EMBL/GenBank/DDBJ whole genome shotgun (WGS) entry which is preliminary data.</text>
</comment>
<evidence type="ECO:0000313" key="6">
    <source>
        <dbReference type="EMBL" id="MFC5470637.1"/>
    </source>
</evidence>
<sequence length="302" mass="33521">MHEHDYFMISMNPSPLEGEPSVLFSGEAQTVPLHKMGPAVHDYTLLHTVLSGRGTFSIGGRTYACRAGDTFVIFPGELFFYQADEHQPWTYAWVALVGRGTEELLAGVGATPADAVIAGSLNDKVRSYYAQLRECFPTEAQPELANLEAGGWARLLLRQFGLAKRRPGTGADEAATEKASDYVVKQAVQYLTFQYARTISIEQMSAMLGYHRTHLCKLFKQATGLSPMQYLMNVRMTRAEQLLDETAMTVEQIASSVGIGDALYFSKKFRKRNGRSPTEYRKALRTGSERSNPATDARISLD</sequence>
<dbReference type="EMBL" id="JBHSMH010000068">
    <property type="protein sequence ID" value="MFC5470637.1"/>
    <property type="molecule type" value="Genomic_DNA"/>
</dbReference>
<protein>
    <submittedName>
        <fullName evidence="6">AraC family transcriptional regulator</fullName>
    </submittedName>
</protein>
<dbReference type="Pfam" id="PF12833">
    <property type="entry name" value="HTH_18"/>
    <property type="match status" value="1"/>
</dbReference>
<dbReference type="Pfam" id="PF02311">
    <property type="entry name" value="AraC_binding"/>
    <property type="match status" value="1"/>
</dbReference>
<evidence type="ECO:0000256" key="2">
    <source>
        <dbReference type="ARBA" id="ARBA00023125"/>
    </source>
</evidence>
<dbReference type="Gene3D" id="1.10.10.60">
    <property type="entry name" value="Homeodomain-like"/>
    <property type="match status" value="2"/>
</dbReference>
<dbReference type="SUPFAM" id="SSF46689">
    <property type="entry name" value="Homeodomain-like"/>
    <property type="match status" value="2"/>
</dbReference>
<keyword evidence="2" id="KW-0238">DNA-binding</keyword>
<dbReference type="RefSeq" id="WP_209751442.1">
    <property type="nucleotide sequence ID" value="NZ_JBHSMH010000068.1"/>
</dbReference>
<keyword evidence="7" id="KW-1185">Reference proteome</keyword>
<dbReference type="InterPro" id="IPR003313">
    <property type="entry name" value="AraC-bd"/>
</dbReference>
<keyword evidence="1" id="KW-0805">Transcription regulation</keyword>
<keyword evidence="3" id="KW-0010">Activator</keyword>
<accession>A0ABW0M0A4</accession>
<dbReference type="InterPro" id="IPR018060">
    <property type="entry name" value="HTH_AraC"/>
</dbReference>
<name>A0ABW0M0A4_9BACL</name>
<reference evidence="7" key="1">
    <citation type="journal article" date="2019" name="Int. J. Syst. Evol. Microbiol.">
        <title>The Global Catalogue of Microorganisms (GCM) 10K type strain sequencing project: providing services to taxonomists for standard genome sequencing and annotation.</title>
        <authorList>
            <consortium name="The Broad Institute Genomics Platform"/>
            <consortium name="The Broad Institute Genome Sequencing Center for Infectious Disease"/>
            <person name="Wu L."/>
            <person name="Ma J."/>
        </authorList>
    </citation>
    <scope>NUCLEOTIDE SEQUENCE [LARGE SCALE GENOMIC DNA]</scope>
    <source>
        <strain evidence="7">CCUG 57113</strain>
    </source>
</reference>
<dbReference type="CDD" id="cd06986">
    <property type="entry name" value="cupin_MmsR-like_N"/>
    <property type="match status" value="1"/>
</dbReference>
<keyword evidence="4" id="KW-0804">Transcription</keyword>
<dbReference type="Proteomes" id="UP001596105">
    <property type="component" value="Unassembled WGS sequence"/>
</dbReference>
<dbReference type="SUPFAM" id="SSF51215">
    <property type="entry name" value="Regulatory protein AraC"/>
    <property type="match status" value="1"/>
</dbReference>
<dbReference type="Gene3D" id="2.60.120.10">
    <property type="entry name" value="Jelly Rolls"/>
    <property type="match status" value="1"/>
</dbReference>
<evidence type="ECO:0000259" key="5">
    <source>
        <dbReference type="PROSITE" id="PS01124"/>
    </source>
</evidence>
<dbReference type="PROSITE" id="PS00041">
    <property type="entry name" value="HTH_ARAC_FAMILY_1"/>
    <property type="match status" value="1"/>
</dbReference>
<dbReference type="InterPro" id="IPR014710">
    <property type="entry name" value="RmlC-like_jellyroll"/>
</dbReference>
<feature type="domain" description="HTH araC/xylS-type" evidence="5">
    <location>
        <begin position="185"/>
        <end position="283"/>
    </location>
</feature>
<gene>
    <name evidence="6" type="ORF">ACFPPD_18240</name>
</gene>
<evidence type="ECO:0000256" key="4">
    <source>
        <dbReference type="ARBA" id="ARBA00023163"/>
    </source>
</evidence>
<proteinExistence type="predicted"/>
<evidence type="ECO:0000256" key="1">
    <source>
        <dbReference type="ARBA" id="ARBA00023015"/>
    </source>
</evidence>
<dbReference type="PROSITE" id="PS01124">
    <property type="entry name" value="HTH_ARAC_FAMILY_2"/>
    <property type="match status" value="1"/>
</dbReference>
<dbReference type="InterPro" id="IPR018062">
    <property type="entry name" value="HTH_AraC-typ_CS"/>
</dbReference>